<accession>A0A031FP46</accession>
<evidence type="ECO:0008006" key="3">
    <source>
        <dbReference type="Google" id="ProtNLM"/>
    </source>
</evidence>
<dbReference type="InterPro" id="IPR032716">
    <property type="entry name" value="ACC_epsilon"/>
</dbReference>
<comment type="caution">
    <text evidence="1">The sequence shown here is derived from an EMBL/GenBank/DDBJ whole genome shotgun (WGS) entry which is preliminary data.</text>
</comment>
<organism evidence="1 2">
    <name type="scientific">Microbacterium oleivorans</name>
    <dbReference type="NCBI Taxonomy" id="273677"/>
    <lineage>
        <taxon>Bacteria</taxon>
        <taxon>Bacillati</taxon>
        <taxon>Actinomycetota</taxon>
        <taxon>Actinomycetes</taxon>
        <taxon>Micrococcales</taxon>
        <taxon>Microbacteriaceae</taxon>
        <taxon>Microbacterium</taxon>
    </lineage>
</organism>
<dbReference type="EMBL" id="JFYO01000007">
    <property type="protein sequence ID" value="EZP26062.1"/>
    <property type="molecule type" value="Genomic_DNA"/>
</dbReference>
<dbReference type="Proteomes" id="UP000024001">
    <property type="component" value="Unassembled WGS sequence"/>
</dbReference>
<dbReference type="KEGG" id="moo:BWL13_02212"/>
<dbReference type="OrthoDB" id="5120802at2"/>
<dbReference type="PATRIC" id="fig|273677.3.peg.2375"/>
<evidence type="ECO:0000313" key="2">
    <source>
        <dbReference type="Proteomes" id="UP000024001"/>
    </source>
</evidence>
<dbReference type="GeneID" id="91432575"/>
<dbReference type="GO" id="GO:0003989">
    <property type="term" value="F:acetyl-CoA carboxylase activity"/>
    <property type="evidence" value="ECO:0007669"/>
    <property type="project" value="InterPro"/>
</dbReference>
<dbReference type="Pfam" id="PF13822">
    <property type="entry name" value="ACC_epsilon"/>
    <property type="match status" value="1"/>
</dbReference>
<reference evidence="1 2" key="1">
    <citation type="submission" date="2014-03" db="EMBL/GenBank/DDBJ databases">
        <title>Draft Genome Sequences of 13 Willow Endophytes.</title>
        <authorList>
            <person name="Gan H.Y."/>
            <person name="Gan H.M."/>
            <person name="Savka M.A."/>
            <person name="Hudson A.O."/>
        </authorList>
    </citation>
    <scope>NUCLEOTIDE SEQUENCE [LARGE SCALE GENOMIC DNA]</scope>
    <source>
        <strain evidence="1 2">RIT293</strain>
    </source>
</reference>
<proteinExistence type="predicted"/>
<keyword evidence="2" id="KW-1185">Reference proteome</keyword>
<evidence type="ECO:0000313" key="1">
    <source>
        <dbReference type="EMBL" id="EZP26062.1"/>
    </source>
</evidence>
<dbReference type="RefSeq" id="WP_036312735.1">
    <property type="nucleotide sequence ID" value="NZ_CP031421.1"/>
</dbReference>
<dbReference type="AlphaFoldDB" id="A0A031FP46"/>
<sequence>MSLPDDAATAAPLQVRRGDASAEELAAVIAVVSESLAREQQTAVADEPAVSAWRVSARGVRSDLRRDAPWGRWAG</sequence>
<gene>
    <name evidence="1" type="ORF">BW34_02394</name>
</gene>
<protein>
    <recommendedName>
        <fullName evidence="3">Acyl-CoA carboxylase subunit epsilon</fullName>
    </recommendedName>
</protein>
<name>A0A031FP46_9MICO</name>
<dbReference type="GO" id="GO:0004658">
    <property type="term" value="F:propionyl-CoA carboxylase activity"/>
    <property type="evidence" value="ECO:0007669"/>
    <property type="project" value="InterPro"/>
</dbReference>